<protein>
    <recommendedName>
        <fullName evidence="4">WRKY domain-containing protein</fullName>
    </recommendedName>
</protein>
<organism evidence="2 3">
    <name type="scientific">Nyssa sinensis</name>
    <dbReference type="NCBI Taxonomy" id="561372"/>
    <lineage>
        <taxon>Eukaryota</taxon>
        <taxon>Viridiplantae</taxon>
        <taxon>Streptophyta</taxon>
        <taxon>Embryophyta</taxon>
        <taxon>Tracheophyta</taxon>
        <taxon>Spermatophyta</taxon>
        <taxon>Magnoliopsida</taxon>
        <taxon>eudicotyledons</taxon>
        <taxon>Gunneridae</taxon>
        <taxon>Pentapetalae</taxon>
        <taxon>asterids</taxon>
        <taxon>Cornales</taxon>
        <taxon>Nyssaceae</taxon>
        <taxon>Nyssa</taxon>
    </lineage>
</organism>
<reference evidence="2 3" key="1">
    <citation type="submission" date="2019-09" db="EMBL/GenBank/DDBJ databases">
        <title>A chromosome-level genome assembly of the Chinese tupelo Nyssa sinensis.</title>
        <authorList>
            <person name="Yang X."/>
            <person name="Kang M."/>
            <person name="Yang Y."/>
            <person name="Xiong H."/>
            <person name="Wang M."/>
            <person name="Zhang Z."/>
            <person name="Wang Z."/>
            <person name="Wu H."/>
            <person name="Ma T."/>
            <person name="Liu J."/>
            <person name="Xi Z."/>
        </authorList>
    </citation>
    <scope>NUCLEOTIDE SEQUENCE [LARGE SCALE GENOMIC DNA]</scope>
    <source>
        <strain evidence="2">J267</strain>
        <tissue evidence="2">Leaf</tissue>
    </source>
</reference>
<evidence type="ECO:0000313" key="3">
    <source>
        <dbReference type="Proteomes" id="UP000325577"/>
    </source>
</evidence>
<feature type="region of interest" description="Disordered" evidence="1">
    <location>
        <begin position="110"/>
        <end position="134"/>
    </location>
</feature>
<name>A0A5J5B0K0_9ASTE</name>
<evidence type="ECO:0008006" key="4">
    <source>
        <dbReference type="Google" id="ProtNLM"/>
    </source>
</evidence>
<sequence>MAVDLLGFPKMDDHIAIQEAATAGLESMEHLIRMLSHQSQQQSRSDCKQLTDSTVSKFKNVVSILNRTGHARFRRGPSNSVLSEAAASFSSSQLEANPVQSVVKPDAVQILTKPNPKGSEPTTSQFSKERFSISPPISSANSSFLSSITGDGSVSKGKQGSMILAAPTPAFSSGKPPLGVI</sequence>
<proteinExistence type="predicted"/>
<dbReference type="Proteomes" id="UP000325577">
    <property type="component" value="Linkage Group LG17"/>
</dbReference>
<gene>
    <name evidence="2" type="ORF">F0562_030699</name>
</gene>
<keyword evidence="3" id="KW-1185">Reference proteome</keyword>
<dbReference type="AlphaFoldDB" id="A0A5J5B0K0"/>
<accession>A0A5J5B0K0</accession>
<dbReference type="OrthoDB" id="1742790at2759"/>
<evidence type="ECO:0000313" key="2">
    <source>
        <dbReference type="EMBL" id="KAA8535696.1"/>
    </source>
</evidence>
<dbReference type="EMBL" id="CM018040">
    <property type="protein sequence ID" value="KAA8535696.1"/>
    <property type="molecule type" value="Genomic_DNA"/>
</dbReference>
<evidence type="ECO:0000256" key="1">
    <source>
        <dbReference type="SAM" id="MobiDB-lite"/>
    </source>
</evidence>